<comment type="cofactor">
    <cofactor evidence="1">
        <name>Mg(2+)</name>
        <dbReference type="ChEBI" id="CHEBI:18420"/>
    </cofactor>
</comment>
<protein>
    <recommendedName>
        <fullName evidence="3">mitogen-activated protein kinase kinase kinase</fullName>
        <ecNumber evidence="3">2.7.11.25</ecNumber>
    </recommendedName>
</protein>
<evidence type="ECO:0000259" key="18">
    <source>
        <dbReference type="PROSITE" id="PS50011"/>
    </source>
</evidence>
<proteinExistence type="inferred from homology"/>
<dbReference type="SMART" id="SM00326">
    <property type="entry name" value="SH3"/>
    <property type="match status" value="1"/>
</dbReference>
<dbReference type="InterPro" id="IPR000719">
    <property type="entry name" value="Prot_kinase_dom"/>
</dbReference>
<keyword evidence="7" id="KW-0677">Repeat</keyword>
<feature type="compositionally biased region" description="Low complexity" evidence="16">
    <location>
        <begin position="892"/>
        <end position="907"/>
    </location>
</feature>
<dbReference type="Gene3D" id="2.30.30.40">
    <property type="entry name" value="SH3 Domains"/>
    <property type="match status" value="1"/>
</dbReference>
<dbReference type="Gene3D" id="1.10.510.10">
    <property type="entry name" value="Transferase(Phosphotransferase) domain 1"/>
    <property type="match status" value="1"/>
</dbReference>
<gene>
    <name evidence="19" type="ORF">g.15795</name>
</gene>
<evidence type="ECO:0000256" key="15">
    <source>
        <dbReference type="SAM" id="Coils"/>
    </source>
</evidence>
<feature type="region of interest" description="Disordered" evidence="16">
    <location>
        <begin position="15"/>
        <end position="53"/>
    </location>
</feature>
<dbReference type="PRINTS" id="PR00452">
    <property type="entry name" value="SH3DOMAIN"/>
</dbReference>
<dbReference type="PROSITE" id="PS00107">
    <property type="entry name" value="PROTEIN_KINASE_ATP"/>
    <property type="match status" value="1"/>
</dbReference>
<feature type="region of interest" description="Disordered" evidence="16">
    <location>
        <begin position="541"/>
        <end position="561"/>
    </location>
</feature>
<dbReference type="CDD" id="cd11876">
    <property type="entry name" value="SH3_MLK"/>
    <property type="match status" value="1"/>
</dbReference>
<evidence type="ECO:0000256" key="8">
    <source>
        <dbReference type="ARBA" id="ARBA00022741"/>
    </source>
</evidence>
<comment type="catalytic activity">
    <reaction evidence="11">
        <text>L-threonyl-[protein] + ATP = O-phospho-L-threonyl-[protein] + ADP + H(+)</text>
        <dbReference type="Rhea" id="RHEA:46608"/>
        <dbReference type="Rhea" id="RHEA-COMP:11060"/>
        <dbReference type="Rhea" id="RHEA-COMP:11605"/>
        <dbReference type="ChEBI" id="CHEBI:15378"/>
        <dbReference type="ChEBI" id="CHEBI:30013"/>
        <dbReference type="ChEBI" id="CHEBI:30616"/>
        <dbReference type="ChEBI" id="CHEBI:61977"/>
        <dbReference type="ChEBI" id="CHEBI:456216"/>
        <dbReference type="EC" id="2.7.11.25"/>
    </reaction>
</comment>
<keyword evidence="10 14" id="KW-0067">ATP-binding</keyword>
<dbReference type="InterPro" id="IPR001245">
    <property type="entry name" value="Ser-Thr/Tyr_kinase_cat_dom"/>
</dbReference>
<evidence type="ECO:0000256" key="9">
    <source>
        <dbReference type="ARBA" id="ARBA00022777"/>
    </source>
</evidence>
<dbReference type="EC" id="2.7.11.25" evidence="3"/>
<dbReference type="GO" id="GO:0004706">
    <property type="term" value="F:JUN kinase kinase kinase activity"/>
    <property type="evidence" value="ECO:0007669"/>
    <property type="project" value="TreeGrafter"/>
</dbReference>
<feature type="region of interest" description="Disordered" evidence="16">
    <location>
        <begin position="789"/>
        <end position="870"/>
    </location>
</feature>
<dbReference type="Pfam" id="PF00018">
    <property type="entry name" value="SH3_1"/>
    <property type="match status" value="1"/>
</dbReference>
<feature type="coiled-coil region" evidence="15">
    <location>
        <begin position="446"/>
        <end position="492"/>
    </location>
</feature>
<evidence type="ECO:0000256" key="6">
    <source>
        <dbReference type="ARBA" id="ARBA00022679"/>
    </source>
</evidence>
<reference evidence="19" key="1">
    <citation type="submission" date="2015-12" db="EMBL/GenBank/DDBJ databases">
        <title>De novo transcriptome assembly of four potential Pierce s Disease insect vectors from Arizona vineyards.</title>
        <authorList>
            <person name="Tassone E.E."/>
        </authorList>
    </citation>
    <scope>NUCLEOTIDE SEQUENCE</scope>
</reference>
<dbReference type="SUPFAM" id="SSF56112">
    <property type="entry name" value="Protein kinase-like (PK-like)"/>
    <property type="match status" value="1"/>
</dbReference>
<feature type="compositionally biased region" description="Low complexity" evidence="16">
    <location>
        <begin position="804"/>
        <end position="815"/>
    </location>
</feature>
<evidence type="ECO:0000256" key="2">
    <source>
        <dbReference type="ARBA" id="ARBA00006529"/>
    </source>
</evidence>
<evidence type="ECO:0000256" key="4">
    <source>
        <dbReference type="ARBA" id="ARBA00022443"/>
    </source>
</evidence>
<feature type="compositionally biased region" description="Polar residues" evidence="16">
    <location>
        <begin position="44"/>
        <end position="53"/>
    </location>
</feature>
<evidence type="ECO:0000256" key="5">
    <source>
        <dbReference type="ARBA" id="ARBA00022527"/>
    </source>
</evidence>
<dbReference type="Pfam" id="PF07714">
    <property type="entry name" value="PK_Tyr_Ser-Thr"/>
    <property type="match status" value="1"/>
</dbReference>
<comment type="similarity">
    <text evidence="2">Belongs to the protein kinase superfamily. STE Ser/Thr protein kinase family. MAP kinase kinase kinase subfamily.</text>
</comment>
<feature type="domain" description="SH3" evidence="17">
    <location>
        <begin position="67"/>
        <end position="131"/>
    </location>
</feature>
<keyword evidence="4 13" id="KW-0728">SH3 domain</keyword>
<evidence type="ECO:0000256" key="12">
    <source>
        <dbReference type="ARBA" id="ARBA00048329"/>
    </source>
</evidence>
<evidence type="ECO:0000256" key="3">
    <source>
        <dbReference type="ARBA" id="ARBA00012406"/>
    </source>
</evidence>
<dbReference type="InterPro" id="IPR036028">
    <property type="entry name" value="SH3-like_dom_sf"/>
</dbReference>
<feature type="domain" description="Protein kinase" evidence="18">
    <location>
        <begin position="153"/>
        <end position="416"/>
    </location>
</feature>
<dbReference type="EMBL" id="GEDC01023728">
    <property type="protein sequence ID" value="JAS13570.1"/>
    <property type="molecule type" value="Transcribed_RNA"/>
</dbReference>
<dbReference type="InterPro" id="IPR001452">
    <property type="entry name" value="SH3_domain"/>
</dbReference>
<evidence type="ECO:0000256" key="11">
    <source>
        <dbReference type="ARBA" id="ARBA00047559"/>
    </source>
</evidence>
<dbReference type="PANTHER" id="PTHR44329:SF293">
    <property type="entry name" value="MITOGEN-ACTIVATED PROTEIN KINASE KINASE KINASE"/>
    <property type="match status" value="1"/>
</dbReference>
<dbReference type="PROSITE" id="PS50002">
    <property type="entry name" value="SH3"/>
    <property type="match status" value="1"/>
</dbReference>
<dbReference type="GO" id="GO:0006950">
    <property type="term" value="P:response to stress"/>
    <property type="evidence" value="ECO:0007669"/>
    <property type="project" value="UniProtKB-ARBA"/>
</dbReference>
<dbReference type="PANTHER" id="PTHR44329">
    <property type="entry name" value="SERINE/THREONINE-PROTEIN KINASE TNNI3K-RELATED"/>
    <property type="match status" value="1"/>
</dbReference>
<dbReference type="InterPro" id="IPR011009">
    <property type="entry name" value="Kinase-like_dom_sf"/>
</dbReference>
<evidence type="ECO:0000256" key="10">
    <source>
        <dbReference type="ARBA" id="ARBA00022840"/>
    </source>
</evidence>
<comment type="catalytic activity">
    <reaction evidence="12">
        <text>L-seryl-[protein] + ATP = O-phospho-L-seryl-[protein] + ADP + H(+)</text>
        <dbReference type="Rhea" id="RHEA:17989"/>
        <dbReference type="Rhea" id="RHEA-COMP:9863"/>
        <dbReference type="Rhea" id="RHEA-COMP:11604"/>
        <dbReference type="ChEBI" id="CHEBI:15378"/>
        <dbReference type="ChEBI" id="CHEBI:29999"/>
        <dbReference type="ChEBI" id="CHEBI:30616"/>
        <dbReference type="ChEBI" id="CHEBI:83421"/>
        <dbReference type="ChEBI" id="CHEBI:456216"/>
        <dbReference type="EC" id="2.7.11.25"/>
    </reaction>
</comment>
<feature type="non-terminal residue" evidence="19">
    <location>
        <position position="973"/>
    </location>
</feature>
<dbReference type="AlphaFoldDB" id="A0A1B6CJH8"/>
<accession>A0A1B6CJH8</accession>
<organism evidence="19">
    <name type="scientific">Clastoptera arizonana</name>
    <name type="common">Arizona spittle bug</name>
    <dbReference type="NCBI Taxonomy" id="38151"/>
    <lineage>
        <taxon>Eukaryota</taxon>
        <taxon>Metazoa</taxon>
        <taxon>Ecdysozoa</taxon>
        <taxon>Arthropoda</taxon>
        <taxon>Hexapoda</taxon>
        <taxon>Insecta</taxon>
        <taxon>Pterygota</taxon>
        <taxon>Neoptera</taxon>
        <taxon>Paraneoptera</taxon>
        <taxon>Hemiptera</taxon>
        <taxon>Auchenorrhyncha</taxon>
        <taxon>Cercopoidea</taxon>
        <taxon>Clastopteridae</taxon>
        <taxon>Clastoptera</taxon>
    </lineage>
</organism>
<evidence type="ECO:0000256" key="13">
    <source>
        <dbReference type="PROSITE-ProRule" id="PRU00192"/>
    </source>
</evidence>
<feature type="region of interest" description="Disordered" evidence="16">
    <location>
        <begin position="600"/>
        <end position="619"/>
    </location>
</feature>
<feature type="compositionally biased region" description="Polar residues" evidence="16">
    <location>
        <begin position="915"/>
        <end position="934"/>
    </location>
</feature>
<dbReference type="PRINTS" id="PR00109">
    <property type="entry name" value="TYRKINASE"/>
</dbReference>
<feature type="compositionally biased region" description="Low complexity" evidence="16">
    <location>
        <begin position="25"/>
        <end position="43"/>
    </location>
</feature>
<evidence type="ECO:0000256" key="7">
    <source>
        <dbReference type="ARBA" id="ARBA00022737"/>
    </source>
</evidence>
<dbReference type="GO" id="GO:0005524">
    <property type="term" value="F:ATP binding"/>
    <property type="evidence" value="ECO:0007669"/>
    <property type="project" value="UniProtKB-UniRule"/>
</dbReference>
<keyword evidence="5" id="KW-0723">Serine/threonine-protein kinase</keyword>
<keyword evidence="15" id="KW-0175">Coiled coil</keyword>
<sequence>MPPLLTSMEHTKTIYGNTNGRDVYNSSRTVSSNSSNIGQHSSNTNSPVNFRSSPYNHFRKNENVKKGTLSLWTALYDYKAQGEDELSLHRGEIVEVLSMDSKISGDEGWWTGKIGDKVGIFPANFVAEEDTSIDHVTDVIGNIQPIEIDFSELRLEEVIGVGGFGKVYRGFWNNMEVAVKAARQDPDEDISVTLENVRQEAKVFWLLKHQNIVSLEGVCLQMPNMCLVMEYARGGSLNRVLAGRKIRPGVLVDWAIQIARGMDYLHNKAPISLIHRDLKSSNVLLSEPIENDDLQYKTLKITDFGLAREVYKTTRMSAAGTYAWMAPEVIKTSTFSKASDVWSYGVLLWELLTGETPYKGIDALAIAYGVAVNTLTLPIPKTCPVQWKELMELCWDSCPHSRPSFEIIKNKLDAILYSAFTQTPHESFQTMQDGWRLEIEQVLDGLRMKEKELNCREEELKMAQLQQKVIEESLKQKEQELAERELSLLERELKIMFIQQQTPTPNKRKGKFKRTRLKVLKKEPGQNISFPSDFRHTITVQHSGKSRNPSSPNSPPGSPSITRLRAIALPADGVKGKTWGPSTCHQKERGQIMSRVTGHGTHKRWSKSAPNLEKPTQPLSQIDYPGPSDPSEWSNEGVPLATLYMNGLHEGTPTKGSKGPKLSLVEMVLYNMAAMLAGFAAGYDVRLSNVSPFHPRLYPERADDEGDEKRWWVDPSIGEGGNSNRNSYLGADYEFSTSSGYPHNTYHGPAKHYRPMLNNLGIVERDRESGHEPIKPVWFTDSPQNYVPAIKSITPMPSPRRKSSSASIEATESSSYPPPPAPSGGMLELRGYQPPDVSGSDHYSSSRQDYYHHRPDYYPQPPSEYSTPSGHYADRLFPEFSSDYNTYAYDNPSSSISSSTASARTPRVYTHRRTPSNVSNASSCSGTATSNINPTFRLEGEETDYQQQYYPHGYWVRTTGSKGSTEYSRQNSI</sequence>
<dbReference type="CDD" id="cd14061">
    <property type="entry name" value="STKc_MLK"/>
    <property type="match status" value="1"/>
</dbReference>
<evidence type="ECO:0000256" key="16">
    <source>
        <dbReference type="SAM" id="MobiDB-lite"/>
    </source>
</evidence>
<dbReference type="FunFam" id="1.10.510.10:FF:000076">
    <property type="entry name" value="Mitogen-activated protein kinase kinase kinase"/>
    <property type="match status" value="1"/>
</dbReference>
<dbReference type="InterPro" id="IPR017441">
    <property type="entry name" value="Protein_kinase_ATP_BS"/>
</dbReference>
<dbReference type="SUPFAM" id="SSF50044">
    <property type="entry name" value="SH3-domain"/>
    <property type="match status" value="1"/>
</dbReference>
<evidence type="ECO:0000256" key="1">
    <source>
        <dbReference type="ARBA" id="ARBA00001946"/>
    </source>
</evidence>
<keyword evidence="8 14" id="KW-0547">Nucleotide-binding</keyword>
<keyword evidence="9" id="KW-0418">Kinase</keyword>
<name>A0A1B6CJH8_9HEMI</name>
<dbReference type="PROSITE" id="PS50011">
    <property type="entry name" value="PROTEIN_KINASE_DOM"/>
    <property type="match status" value="1"/>
</dbReference>
<dbReference type="PROSITE" id="PS00108">
    <property type="entry name" value="PROTEIN_KINASE_ST"/>
    <property type="match status" value="1"/>
</dbReference>
<feature type="region of interest" description="Disordered" evidence="16">
    <location>
        <begin position="892"/>
        <end position="934"/>
    </location>
</feature>
<evidence type="ECO:0000256" key="14">
    <source>
        <dbReference type="PROSITE-ProRule" id="PRU10141"/>
    </source>
</evidence>
<dbReference type="InterPro" id="IPR051681">
    <property type="entry name" value="Ser/Thr_Kinases-Pseudokinases"/>
</dbReference>
<keyword evidence="6" id="KW-0808">Transferase</keyword>
<dbReference type="Gene3D" id="3.30.200.20">
    <property type="entry name" value="Phosphorylase Kinase, domain 1"/>
    <property type="match status" value="1"/>
</dbReference>
<feature type="binding site" evidence="14">
    <location>
        <position position="180"/>
    </location>
    <ligand>
        <name>ATP</name>
        <dbReference type="ChEBI" id="CHEBI:30616"/>
    </ligand>
</feature>
<dbReference type="SMART" id="SM00220">
    <property type="entry name" value="S_TKc"/>
    <property type="match status" value="1"/>
</dbReference>
<evidence type="ECO:0000259" key="17">
    <source>
        <dbReference type="PROSITE" id="PS50002"/>
    </source>
</evidence>
<dbReference type="InterPro" id="IPR008271">
    <property type="entry name" value="Ser/Thr_kinase_AS"/>
</dbReference>
<dbReference type="FunFam" id="3.30.200.20:FF:000085">
    <property type="entry name" value="Mitogen-activated protein kinase kinase kinase"/>
    <property type="match status" value="1"/>
</dbReference>
<evidence type="ECO:0000313" key="19">
    <source>
        <dbReference type="EMBL" id="JAS13570.1"/>
    </source>
</evidence>